<dbReference type="EMBL" id="CP072110">
    <property type="protein sequence ID" value="QTH63258.1"/>
    <property type="molecule type" value="Genomic_DNA"/>
</dbReference>
<keyword evidence="3" id="KW-1185">Reference proteome</keyword>
<dbReference type="InterPro" id="IPR019617">
    <property type="entry name" value="DUF2489"/>
</dbReference>
<organism evidence="2 3">
    <name type="scientific">Psychrosphaera ytuae</name>
    <dbReference type="NCBI Taxonomy" id="2820710"/>
    <lineage>
        <taxon>Bacteria</taxon>
        <taxon>Pseudomonadati</taxon>
        <taxon>Pseudomonadota</taxon>
        <taxon>Gammaproteobacteria</taxon>
        <taxon>Alteromonadales</taxon>
        <taxon>Pseudoalteromonadaceae</taxon>
        <taxon>Psychrosphaera</taxon>
    </lineage>
</organism>
<evidence type="ECO:0000313" key="2">
    <source>
        <dbReference type="EMBL" id="QTH63258.1"/>
    </source>
</evidence>
<evidence type="ECO:0000259" key="1">
    <source>
        <dbReference type="Pfam" id="PF10675"/>
    </source>
</evidence>
<evidence type="ECO:0000313" key="3">
    <source>
        <dbReference type="Proteomes" id="UP000682739"/>
    </source>
</evidence>
<proteinExistence type="predicted"/>
<accession>A0A975DAB2</accession>
<dbReference type="KEGG" id="psym:J1N51_10995"/>
<dbReference type="Pfam" id="PF10675">
    <property type="entry name" value="DUF2489"/>
    <property type="match status" value="1"/>
</dbReference>
<sequence length="148" mass="17290">MWYLLIAVAVLIVAGLAFYAGQLLWKVKAQNEAVAAEKQKKQKYLTDSISHIAKAMKEKQCEYSEGVLRIWVLLDHYNASQAEPKNYPELYPGFAKLYDVVKDMPTHEARKKLSKKDIFKMDTQRWEAEKEYEQQIDTDLEVLMKEFP</sequence>
<gene>
    <name evidence="2" type="ORF">J1N51_10995</name>
</gene>
<dbReference type="Proteomes" id="UP000682739">
    <property type="component" value="Chromosome"/>
</dbReference>
<protein>
    <submittedName>
        <fullName evidence="2">DUF2489 domain-containing protein</fullName>
    </submittedName>
</protein>
<dbReference type="AlphaFoldDB" id="A0A975DAB2"/>
<name>A0A975DAB2_9GAMM</name>
<reference evidence="2" key="1">
    <citation type="submission" date="2021-03" db="EMBL/GenBank/DDBJ databases">
        <title>Description of Psychrosphaera ytuae sp. nov. isolated from deep sea sediment of South China Sea.</title>
        <authorList>
            <person name="Zhang J."/>
            <person name="Xu X.-D."/>
        </authorList>
    </citation>
    <scope>NUCLEOTIDE SEQUENCE</scope>
    <source>
        <strain evidence="2">MTZ26</strain>
    </source>
</reference>
<feature type="domain" description="DUF2489" evidence="1">
    <location>
        <begin position="13"/>
        <end position="141"/>
    </location>
</feature>